<proteinExistence type="predicted"/>
<keyword evidence="2" id="KW-1185">Reference proteome</keyword>
<dbReference type="RefSeq" id="WP_077752195.1">
    <property type="nucleotide sequence ID" value="NZ_CP014782.1"/>
</dbReference>
<evidence type="ECO:0008006" key="3">
    <source>
        <dbReference type="Google" id="ProtNLM"/>
    </source>
</evidence>
<gene>
    <name evidence="1" type="ORF">Sps_01804</name>
</gene>
<name>A0A1S6HN82_9GAMM</name>
<dbReference type="AlphaFoldDB" id="A0A1S6HN82"/>
<evidence type="ECO:0000313" key="2">
    <source>
        <dbReference type="Proteomes" id="UP000189545"/>
    </source>
</evidence>
<dbReference type="Pfam" id="PF04402">
    <property type="entry name" value="SIMPL"/>
    <property type="match status" value="1"/>
</dbReference>
<dbReference type="PANTHER" id="PTHR34387:SF2">
    <property type="entry name" value="SLR1258 PROTEIN"/>
    <property type="match status" value="1"/>
</dbReference>
<protein>
    <recommendedName>
        <fullName evidence="3">Periplasmic protein</fullName>
    </recommendedName>
</protein>
<dbReference type="GO" id="GO:0006974">
    <property type="term" value="P:DNA damage response"/>
    <property type="evidence" value="ECO:0007669"/>
    <property type="project" value="TreeGrafter"/>
</dbReference>
<dbReference type="InterPro" id="IPR052022">
    <property type="entry name" value="26kDa_periplasmic_antigen"/>
</dbReference>
<dbReference type="InterPro" id="IPR016907">
    <property type="entry name" value="UCP029033"/>
</dbReference>
<dbReference type="PANTHER" id="PTHR34387">
    <property type="entry name" value="SLR1258 PROTEIN"/>
    <property type="match status" value="1"/>
</dbReference>
<dbReference type="EMBL" id="CP014782">
    <property type="protein sequence ID" value="AQS36968.1"/>
    <property type="molecule type" value="Genomic_DNA"/>
</dbReference>
<dbReference type="OrthoDB" id="9806540at2"/>
<dbReference type="KEGG" id="spsw:Sps_01804"/>
<dbReference type="PIRSF" id="PIRSF029033">
    <property type="entry name" value="UCP029033"/>
    <property type="match status" value="1"/>
</dbReference>
<dbReference type="Proteomes" id="UP000189545">
    <property type="component" value="Chromosome"/>
</dbReference>
<dbReference type="InterPro" id="IPR007497">
    <property type="entry name" value="SIMPL/DUF541"/>
</dbReference>
<dbReference type="STRING" id="225848.Sps_01804"/>
<sequence>MNKNNTISALILGSLLCLGLALLGYGIGHSLIEMKSMERTVTVKGLAEQEVKANIAIWPIRFTEVDNDLTTLYQTVQTQTDKVISFLLKQGFTVDEISSSLPSIEDRQAQGYVDPNVKYRYAAKVTISIYTKRVDLLLESRQNMLELAKEGIAISSQDYNSRTEFLFTELNSVKPTMVQAATTNARQIADKFAQDSDSVLGKIKSASQGQFSISDRDSNTPYIKRVRVVSTLTYYLKD</sequence>
<accession>A0A1S6HN82</accession>
<dbReference type="Gene3D" id="3.30.110.170">
    <property type="entry name" value="Protein of unknown function (DUF541), domain 1"/>
    <property type="match status" value="1"/>
</dbReference>
<reference evidence="1 2" key="1">
    <citation type="submission" date="2016-03" db="EMBL/GenBank/DDBJ databases">
        <title>Complete genome sequence of Shewanella psychrophila WP2, a deep sea bacterium isolated from west Pacific sediment.</title>
        <authorList>
            <person name="Xu G."/>
            <person name="Jian H."/>
        </authorList>
    </citation>
    <scope>NUCLEOTIDE SEQUENCE [LARGE SCALE GENOMIC DNA]</scope>
    <source>
        <strain evidence="1 2">WP2</strain>
    </source>
</reference>
<dbReference type="Gene3D" id="3.30.70.2970">
    <property type="entry name" value="Protein of unknown function (DUF541), domain 2"/>
    <property type="match status" value="1"/>
</dbReference>
<evidence type="ECO:0000313" key="1">
    <source>
        <dbReference type="EMBL" id="AQS36968.1"/>
    </source>
</evidence>
<organism evidence="1 2">
    <name type="scientific">Shewanella psychrophila</name>
    <dbReference type="NCBI Taxonomy" id="225848"/>
    <lineage>
        <taxon>Bacteria</taxon>
        <taxon>Pseudomonadati</taxon>
        <taxon>Pseudomonadota</taxon>
        <taxon>Gammaproteobacteria</taxon>
        <taxon>Alteromonadales</taxon>
        <taxon>Shewanellaceae</taxon>
        <taxon>Shewanella</taxon>
    </lineage>
</organism>